<keyword evidence="2" id="KW-1185">Reference proteome</keyword>
<evidence type="ECO:0000313" key="1">
    <source>
        <dbReference type="EMBL" id="KAJ1097470.1"/>
    </source>
</evidence>
<comment type="caution">
    <text evidence="1">The sequence shown here is derived from an EMBL/GenBank/DDBJ whole genome shotgun (WGS) entry which is preliminary data.</text>
</comment>
<evidence type="ECO:0000313" key="2">
    <source>
        <dbReference type="Proteomes" id="UP001066276"/>
    </source>
</evidence>
<proteinExistence type="predicted"/>
<protein>
    <submittedName>
        <fullName evidence="1">Uncharacterized protein</fullName>
    </submittedName>
</protein>
<organism evidence="1 2">
    <name type="scientific">Pleurodeles waltl</name>
    <name type="common">Iberian ribbed newt</name>
    <dbReference type="NCBI Taxonomy" id="8319"/>
    <lineage>
        <taxon>Eukaryota</taxon>
        <taxon>Metazoa</taxon>
        <taxon>Chordata</taxon>
        <taxon>Craniata</taxon>
        <taxon>Vertebrata</taxon>
        <taxon>Euteleostomi</taxon>
        <taxon>Amphibia</taxon>
        <taxon>Batrachia</taxon>
        <taxon>Caudata</taxon>
        <taxon>Salamandroidea</taxon>
        <taxon>Salamandridae</taxon>
        <taxon>Pleurodelinae</taxon>
        <taxon>Pleurodeles</taxon>
    </lineage>
</organism>
<accession>A0AAV7M109</accession>
<gene>
    <name evidence="1" type="ORF">NDU88_002588</name>
</gene>
<dbReference type="EMBL" id="JANPWB010000014">
    <property type="protein sequence ID" value="KAJ1097470.1"/>
    <property type="molecule type" value="Genomic_DNA"/>
</dbReference>
<dbReference type="Proteomes" id="UP001066276">
    <property type="component" value="Chromosome 10"/>
</dbReference>
<name>A0AAV7M109_PLEWA</name>
<sequence length="68" mass="7149">MGNPRCGRTTAAATAAVAMRRDPGGNPRCDGCRDEGSGSGHMWCKDSGSGCGYAAVSWGQFSLRWLPR</sequence>
<dbReference type="AlphaFoldDB" id="A0AAV7M109"/>
<reference evidence="1" key="1">
    <citation type="journal article" date="2022" name="bioRxiv">
        <title>Sequencing and chromosome-scale assembly of the giantPleurodeles waltlgenome.</title>
        <authorList>
            <person name="Brown T."/>
            <person name="Elewa A."/>
            <person name="Iarovenko S."/>
            <person name="Subramanian E."/>
            <person name="Araus A.J."/>
            <person name="Petzold A."/>
            <person name="Susuki M."/>
            <person name="Suzuki K.-i.T."/>
            <person name="Hayashi T."/>
            <person name="Toyoda A."/>
            <person name="Oliveira C."/>
            <person name="Osipova E."/>
            <person name="Leigh N.D."/>
            <person name="Simon A."/>
            <person name="Yun M.H."/>
        </authorList>
    </citation>
    <scope>NUCLEOTIDE SEQUENCE</scope>
    <source>
        <strain evidence="1">20211129_DDA</strain>
        <tissue evidence="1">Liver</tissue>
    </source>
</reference>